<dbReference type="EMBL" id="RJVG01000007">
    <property type="protein sequence ID" value="ROR27273.1"/>
    <property type="molecule type" value="Genomic_DNA"/>
</dbReference>
<dbReference type="InterPro" id="IPR002347">
    <property type="entry name" value="SDR_fam"/>
</dbReference>
<dbReference type="InterPro" id="IPR020904">
    <property type="entry name" value="Sc_DH/Rdtase_CS"/>
</dbReference>
<keyword evidence="2" id="KW-0560">Oxidoreductase</keyword>
<dbReference type="InterPro" id="IPR057326">
    <property type="entry name" value="KR_dom"/>
</dbReference>
<keyword evidence="6" id="KW-1185">Reference proteome</keyword>
<accession>A0A3N1XKN6</accession>
<reference evidence="5 6" key="1">
    <citation type="submission" date="2018-11" db="EMBL/GenBank/DDBJ databases">
        <title>Genomic Encyclopedia of Type Strains, Phase IV (KMG-IV): sequencing the most valuable type-strain genomes for metagenomic binning, comparative biology and taxonomic classification.</title>
        <authorList>
            <person name="Goeker M."/>
        </authorList>
    </citation>
    <scope>NUCLEOTIDE SEQUENCE [LARGE SCALE GENOMIC DNA]</scope>
    <source>
        <strain evidence="5 6">DSM 26537</strain>
    </source>
</reference>
<feature type="domain" description="Ketoreductase" evidence="4">
    <location>
        <begin position="7"/>
        <end position="188"/>
    </location>
</feature>
<dbReference type="RefSeq" id="WP_123609962.1">
    <property type="nucleotide sequence ID" value="NZ_RJVG01000007.1"/>
</dbReference>
<name>A0A3N1XKN6_9FIRM</name>
<dbReference type="PRINTS" id="PR00081">
    <property type="entry name" value="GDHRDH"/>
</dbReference>
<evidence type="ECO:0000259" key="4">
    <source>
        <dbReference type="SMART" id="SM00822"/>
    </source>
</evidence>
<evidence type="ECO:0000256" key="1">
    <source>
        <dbReference type="ARBA" id="ARBA00006484"/>
    </source>
</evidence>
<dbReference type="GO" id="GO:0008206">
    <property type="term" value="P:bile acid metabolic process"/>
    <property type="evidence" value="ECO:0007669"/>
    <property type="project" value="UniProtKB-ARBA"/>
</dbReference>
<evidence type="ECO:0000256" key="2">
    <source>
        <dbReference type="ARBA" id="ARBA00023002"/>
    </source>
</evidence>
<comment type="caution">
    <text evidence="5">The sequence shown here is derived from an EMBL/GenBank/DDBJ whole genome shotgun (WGS) entry which is preliminary data.</text>
</comment>
<dbReference type="PANTHER" id="PTHR43669:SF3">
    <property type="entry name" value="ALCOHOL DEHYDROGENASE, PUTATIVE (AFU_ORTHOLOGUE AFUA_3G03445)-RELATED"/>
    <property type="match status" value="1"/>
</dbReference>
<dbReference type="OrthoDB" id="9775296at2"/>
<evidence type="ECO:0000313" key="5">
    <source>
        <dbReference type="EMBL" id="ROR27273.1"/>
    </source>
</evidence>
<dbReference type="AlphaFoldDB" id="A0A3N1XKN6"/>
<evidence type="ECO:0000313" key="6">
    <source>
        <dbReference type="Proteomes" id="UP000273083"/>
    </source>
</evidence>
<dbReference type="SMART" id="SM00822">
    <property type="entry name" value="PKS_KR"/>
    <property type="match status" value="1"/>
</dbReference>
<dbReference type="PANTHER" id="PTHR43669">
    <property type="entry name" value="5-KETO-D-GLUCONATE 5-REDUCTASE"/>
    <property type="match status" value="1"/>
</dbReference>
<proteinExistence type="inferred from homology"/>
<dbReference type="Pfam" id="PF00106">
    <property type="entry name" value="adh_short"/>
    <property type="match status" value="1"/>
</dbReference>
<dbReference type="GO" id="GO:0016491">
    <property type="term" value="F:oxidoreductase activity"/>
    <property type="evidence" value="ECO:0007669"/>
    <property type="project" value="UniProtKB-KW"/>
</dbReference>
<dbReference type="PROSITE" id="PS00061">
    <property type="entry name" value="ADH_SHORT"/>
    <property type="match status" value="1"/>
</dbReference>
<organism evidence="5 6">
    <name type="scientific">Mobilisporobacter senegalensis</name>
    <dbReference type="NCBI Taxonomy" id="1329262"/>
    <lineage>
        <taxon>Bacteria</taxon>
        <taxon>Bacillati</taxon>
        <taxon>Bacillota</taxon>
        <taxon>Clostridia</taxon>
        <taxon>Lachnospirales</taxon>
        <taxon>Lachnospiraceae</taxon>
        <taxon>Mobilisporobacter</taxon>
    </lineage>
</organism>
<dbReference type="InterPro" id="IPR036291">
    <property type="entry name" value="NAD(P)-bd_dom_sf"/>
</dbReference>
<evidence type="ECO:0000256" key="3">
    <source>
        <dbReference type="RuleBase" id="RU000363"/>
    </source>
</evidence>
<dbReference type="Gene3D" id="3.40.50.720">
    <property type="entry name" value="NAD(P)-binding Rossmann-like Domain"/>
    <property type="match status" value="1"/>
</dbReference>
<protein>
    <submittedName>
        <fullName evidence="5">NADP-dependent 3-hydroxy acid dehydrogenase YdfG</fullName>
    </submittedName>
</protein>
<sequence>MKQFKDKIAIVTGGGAGIGRSICEEMANAGAKVIVADINEENGKKVAEGIEKNGGKAEYKRVDVSSEIEVKKLIEEIETGYGRIDYIFNNAGIAIGGDARDIKLEQWKKVMDINYYGVLYGSLYAYQVMAKQGFGHIINTSSATGLMPQPGNSPYCASKHAVIGLSLSLRYEGADLGVKVSAICPGHVQTDIYRNMEVAKVPNEKMVASLPVKAMDTKEATSIILNGIIKNKDIIIFPKNVAFAWRLNRFFPGLLDKAWLEKIRNIRKLRQEN</sequence>
<dbReference type="FunFam" id="3.40.50.720:FF:000084">
    <property type="entry name" value="Short-chain dehydrogenase reductase"/>
    <property type="match status" value="1"/>
</dbReference>
<dbReference type="Proteomes" id="UP000273083">
    <property type="component" value="Unassembled WGS sequence"/>
</dbReference>
<comment type="similarity">
    <text evidence="1 3">Belongs to the short-chain dehydrogenases/reductases (SDR) family.</text>
</comment>
<dbReference type="PRINTS" id="PR00080">
    <property type="entry name" value="SDRFAMILY"/>
</dbReference>
<gene>
    <name evidence="5" type="ORF">EDD66_107187</name>
</gene>
<dbReference type="CDD" id="cd05233">
    <property type="entry name" value="SDR_c"/>
    <property type="match status" value="1"/>
</dbReference>
<dbReference type="SUPFAM" id="SSF51735">
    <property type="entry name" value="NAD(P)-binding Rossmann-fold domains"/>
    <property type="match status" value="1"/>
</dbReference>